<dbReference type="GO" id="GO:0016020">
    <property type="term" value="C:membrane"/>
    <property type="evidence" value="ECO:0007669"/>
    <property type="project" value="UniProtKB-SubCell"/>
</dbReference>
<evidence type="ECO:0008006" key="9">
    <source>
        <dbReference type="Google" id="ProtNLM"/>
    </source>
</evidence>
<gene>
    <name evidence="7" type="ORF">A2Z67_01195</name>
</gene>
<dbReference type="AlphaFoldDB" id="A0A1F7X2S9"/>
<accession>A0A1F7X2S9</accession>
<dbReference type="PRINTS" id="PR00813">
    <property type="entry name" value="BCTERIALGSPG"/>
</dbReference>
<dbReference type="InterPro" id="IPR012902">
    <property type="entry name" value="N_methyl_site"/>
</dbReference>
<evidence type="ECO:0000256" key="3">
    <source>
        <dbReference type="ARBA" id="ARBA00022692"/>
    </source>
</evidence>
<keyword evidence="2" id="KW-0488">Methylation</keyword>
<dbReference type="InterPro" id="IPR000983">
    <property type="entry name" value="Bac_GSPG_pilin"/>
</dbReference>
<proteinExistence type="predicted"/>
<evidence type="ECO:0000313" key="7">
    <source>
        <dbReference type="EMBL" id="OGM09009.1"/>
    </source>
</evidence>
<dbReference type="SUPFAM" id="SSF54523">
    <property type="entry name" value="Pili subunits"/>
    <property type="match status" value="1"/>
</dbReference>
<reference evidence="7 8" key="1">
    <citation type="journal article" date="2016" name="Nat. Commun.">
        <title>Thousands of microbial genomes shed light on interconnected biogeochemical processes in an aquifer system.</title>
        <authorList>
            <person name="Anantharaman K."/>
            <person name="Brown C.T."/>
            <person name="Hug L.A."/>
            <person name="Sharon I."/>
            <person name="Castelle C.J."/>
            <person name="Probst A.J."/>
            <person name="Thomas B.C."/>
            <person name="Singh A."/>
            <person name="Wilkins M.J."/>
            <person name="Karaoz U."/>
            <person name="Brodie E.L."/>
            <person name="Williams K.H."/>
            <person name="Hubbard S.S."/>
            <person name="Banfield J.F."/>
        </authorList>
    </citation>
    <scope>NUCLEOTIDE SEQUENCE [LARGE SCALE GENOMIC DNA]</scope>
</reference>
<dbReference type="GO" id="GO:0015627">
    <property type="term" value="C:type II protein secretion system complex"/>
    <property type="evidence" value="ECO:0007669"/>
    <property type="project" value="InterPro"/>
</dbReference>
<dbReference type="GO" id="GO:0015628">
    <property type="term" value="P:protein secretion by the type II secretion system"/>
    <property type="evidence" value="ECO:0007669"/>
    <property type="project" value="InterPro"/>
</dbReference>
<comment type="caution">
    <text evidence="7">The sequence shown here is derived from an EMBL/GenBank/DDBJ whole genome shotgun (WGS) entry which is preliminary data.</text>
</comment>
<protein>
    <recommendedName>
        <fullName evidence="9">Type II secretion system protein GspG C-terminal domain-containing protein</fullName>
    </recommendedName>
</protein>
<evidence type="ECO:0000256" key="1">
    <source>
        <dbReference type="ARBA" id="ARBA00004167"/>
    </source>
</evidence>
<dbReference type="PANTHER" id="PTHR30093">
    <property type="entry name" value="GENERAL SECRETION PATHWAY PROTEIN G"/>
    <property type="match status" value="1"/>
</dbReference>
<feature type="transmembrane region" description="Helical" evidence="6">
    <location>
        <begin position="31"/>
        <end position="55"/>
    </location>
</feature>
<evidence type="ECO:0000256" key="4">
    <source>
        <dbReference type="ARBA" id="ARBA00022989"/>
    </source>
</evidence>
<evidence type="ECO:0000313" key="8">
    <source>
        <dbReference type="Proteomes" id="UP000176939"/>
    </source>
</evidence>
<dbReference type="EMBL" id="MGFQ01000030">
    <property type="protein sequence ID" value="OGM09009.1"/>
    <property type="molecule type" value="Genomic_DNA"/>
</dbReference>
<dbReference type="Gene3D" id="3.30.700.10">
    <property type="entry name" value="Glycoprotein, Type 4 Pilin"/>
    <property type="match status" value="1"/>
</dbReference>
<dbReference type="NCBIfam" id="TIGR02532">
    <property type="entry name" value="IV_pilin_GFxxxE"/>
    <property type="match status" value="1"/>
</dbReference>
<dbReference type="PANTHER" id="PTHR30093:SF44">
    <property type="entry name" value="TYPE II SECRETION SYSTEM CORE PROTEIN G"/>
    <property type="match status" value="1"/>
</dbReference>
<organism evidence="7 8">
    <name type="scientific">Candidatus Woesebacteria bacterium RBG_13_36_22</name>
    <dbReference type="NCBI Taxonomy" id="1802478"/>
    <lineage>
        <taxon>Bacteria</taxon>
        <taxon>Candidatus Woeseibacteriota</taxon>
    </lineage>
</organism>
<comment type="subcellular location">
    <subcellularLocation>
        <location evidence="1">Membrane</location>
        <topology evidence="1">Single-pass membrane protein</topology>
    </subcellularLocation>
</comment>
<name>A0A1F7X2S9_9BACT</name>
<evidence type="ECO:0000256" key="5">
    <source>
        <dbReference type="ARBA" id="ARBA00023136"/>
    </source>
</evidence>
<sequence>MRKLRIKNQKLGIKANPTRVQISPFYNSNSAFSLIELLVVIAIIAILLAVSAFGLQGSRASARDAKRKSDLEAIRSALELYKSDHNYYPLRVNEASGWEVSNDGDWLENLDSEYMQDKLLDPINDSTRFYRYAVCNNVSTSWVYVGGVLVGQKNYKIQAFMETTTNTKQCLSCDGYQGGSGWECLINP</sequence>
<dbReference type="InterPro" id="IPR045584">
    <property type="entry name" value="Pilin-like"/>
</dbReference>
<keyword evidence="3 6" id="KW-0812">Transmembrane</keyword>
<dbReference type="Pfam" id="PF07963">
    <property type="entry name" value="N_methyl"/>
    <property type="match status" value="1"/>
</dbReference>
<evidence type="ECO:0000256" key="6">
    <source>
        <dbReference type="SAM" id="Phobius"/>
    </source>
</evidence>
<keyword evidence="5 6" id="KW-0472">Membrane</keyword>
<keyword evidence="4 6" id="KW-1133">Transmembrane helix</keyword>
<dbReference type="Proteomes" id="UP000176939">
    <property type="component" value="Unassembled WGS sequence"/>
</dbReference>
<evidence type="ECO:0000256" key="2">
    <source>
        <dbReference type="ARBA" id="ARBA00022481"/>
    </source>
</evidence>